<evidence type="ECO:0000313" key="2">
    <source>
        <dbReference type="EMBL" id="GAA2712212.1"/>
    </source>
</evidence>
<dbReference type="Proteomes" id="UP001500886">
    <property type="component" value="Unassembled WGS sequence"/>
</dbReference>
<proteinExistence type="predicted"/>
<feature type="region of interest" description="Disordered" evidence="1">
    <location>
        <begin position="49"/>
        <end position="68"/>
    </location>
</feature>
<dbReference type="EMBL" id="BAAASL010000005">
    <property type="protein sequence ID" value="GAA2712212.1"/>
    <property type="molecule type" value="Genomic_DNA"/>
</dbReference>
<keyword evidence="3" id="KW-1185">Reference proteome</keyword>
<sequence length="103" mass="11477">MSPVFGEATHRSGTGQVQDVSVLYTYPPDRQAAFDGRLRRIHLLDPKRTERIKNGTNQELQHSDRWPRPRVKPAELAQSTAAACPNTAVQLSGSRLARVTVRS</sequence>
<name>A0ABN3TN24_9ACTN</name>
<reference evidence="2 3" key="1">
    <citation type="journal article" date="2019" name="Int. J. Syst. Evol. Microbiol.">
        <title>The Global Catalogue of Microorganisms (GCM) 10K type strain sequencing project: providing services to taxonomists for standard genome sequencing and annotation.</title>
        <authorList>
            <consortium name="The Broad Institute Genomics Platform"/>
            <consortium name="The Broad Institute Genome Sequencing Center for Infectious Disease"/>
            <person name="Wu L."/>
            <person name="Ma J."/>
        </authorList>
    </citation>
    <scope>NUCLEOTIDE SEQUENCE [LARGE SCALE GENOMIC DNA]</scope>
    <source>
        <strain evidence="2 3">JCM 4542</strain>
    </source>
</reference>
<evidence type="ECO:0000256" key="1">
    <source>
        <dbReference type="SAM" id="MobiDB-lite"/>
    </source>
</evidence>
<gene>
    <name evidence="2" type="ORF">GCM10010315_15350</name>
</gene>
<comment type="caution">
    <text evidence="2">The sequence shown here is derived from an EMBL/GenBank/DDBJ whole genome shotgun (WGS) entry which is preliminary data.</text>
</comment>
<organism evidence="2 3">
    <name type="scientific">Streptomyces luteosporeus</name>
    <dbReference type="NCBI Taxonomy" id="173856"/>
    <lineage>
        <taxon>Bacteria</taxon>
        <taxon>Bacillati</taxon>
        <taxon>Actinomycetota</taxon>
        <taxon>Actinomycetes</taxon>
        <taxon>Kitasatosporales</taxon>
        <taxon>Streptomycetaceae</taxon>
        <taxon>Streptomyces</taxon>
    </lineage>
</organism>
<evidence type="ECO:0000313" key="3">
    <source>
        <dbReference type="Proteomes" id="UP001500886"/>
    </source>
</evidence>
<protein>
    <submittedName>
        <fullName evidence="2">Uncharacterized protein</fullName>
    </submittedName>
</protein>
<accession>A0ABN3TN24</accession>